<accession>A0ACD1AFR5</accession>
<reference evidence="1" key="1">
    <citation type="submission" date="2019-08" db="EMBL/GenBank/DDBJ databases">
        <title>Genome sequence of Clostridiales bacterium MT110.</title>
        <authorList>
            <person name="Cao J."/>
        </authorList>
    </citation>
    <scope>NUCLEOTIDE SEQUENCE</scope>
    <source>
        <strain evidence="1">MT110</strain>
    </source>
</reference>
<evidence type="ECO:0000313" key="2">
    <source>
        <dbReference type="Proteomes" id="UP000594014"/>
    </source>
</evidence>
<gene>
    <name evidence="1" type="primary">ansA</name>
    <name evidence="1" type="ORF">FRZ06_19165</name>
</gene>
<keyword evidence="2" id="KW-1185">Reference proteome</keyword>
<evidence type="ECO:0000313" key="1">
    <source>
        <dbReference type="EMBL" id="QOX65322.1"/>
    </source>
</evidence>
<proteinExistence type="predicted"/>
<organism evidence="1 2">
    <name type="scientific">Anoxybacterium hadale</name>
    <dbReference type="NCBI Taxonomy" id="3408580"/>
    <lineage>
        <taxon>Bacteria</taxon>
        <taxon>Bacillati</taxon>
        <taxon>Bacillota</taxon>
        <taxon>Clostridia</taxon>
        <taxon>Peptostreptococcales</taxon>
        <taxon>Anaerovoracaceae</taxon>
        <taxon>Anoxybacterium</taxon>
    </lineage>
</organism>
<sequence length="339" mass="37523">MRKKVCLLHTGGTIGMARTEYGYAPKRGFMQSILSEMGELKSEEVPEFDLIEYDPLLDSSNISVREWVKIAKDIKEKYDLYDGFVILHGTDTMAYTASALSFMLEGLAKPVILTGSQIPLCEIRNDARDNLITALMIAGHYHVPEVCLFFGNELYRGNRATKISADDLIAFGSPNYPPLLEAGVRITINNNVLKEAGDELILSEFKENQIAVLKIFPGIQFEIFENIMTEKLKGIVFEAFGAGNIPESHGSLERILKKAESNGTVIVVCTQCLRGSAMIGQYATSMSFANAGAVGGYDMTVEAAVAKLYYLLSKDYDLDQVKRLMATNLRGEMSLYKMS</sequence>
<dbReference type="Proteomes" id="UP000594014">
    <property type="component" value="Chromosome"/>
</dbReference>
<name>A0ACD1AFR5_9FIRM</name>
<protein>
    <submittedName>
        <fullName evidence="1">Asparaginase</fullName>
    </submittedName>
</protein>
<dbReference type="EMBL" id="CP042469">
    <property type="protein sequence ID" value="QOX65322.1"/>
    <property type="molecule type" value="Genomic_DNA"/>
</dbReference>